<organism evidence="1 2">
    <name type="scientific">Jejuia pallidilutea</name>
    <dbReference type="NCBI Taxonomy" id="504487"/>
    <lineage>
        <taxon>Bacteria</taxon>
        <taxon>Pseudomonadati</taxon>
        <taxon>Bacteroidota</taxon>
        <taxon>Flavobacteriia</taxon>
        <taxon>Flavobacteriales</taxon>
        <taxon>Flavobacteriaceae</taxon>
        <taxon>Jejuia</taxon>
    </lineage>
</organism>
<dbReference type="Proteomes" id="UP000029646">
    <property type="component" value="Unassembled WGS sequence"/>
</dbReference>
<dbReference type="EMBL" id="BBNS01000002">
    <property type="protein sequence ID" value="GAL69577.1"/>
    <property type="molecule type" value="Genomic_DNA"/>
</dbReference>
<comment type="caution">
    <text evidence="1">The sequence shown here is derived from an EMBL/GenBank/DDBJ whole genome shotgun (WGS) entry which is preliminary data.</text>
</comment>
<evidence type="ECO:0000313" key="2">
    <source>
        <dbReference type="Proteomes" id="UP000029646"/>
    </source>
</evidence>
<reference evidence="1 2" key="1">
    <citation type="journal article" date="2014" name="Genome Announc.">
        <title>Draft Genome Sequence of Marine Flavobacterium Jejuia pallidilutea Strain 11shimoA1 and Pigmentation Mutants.</title>
        <authorList>
            <person name="Takatani N."/>
            <person name="Nakanishi M."/>
            <person name="Meirelles P."/>
            <person name="Mino S."/>
            <person name="Suda W."/>
            <person name="Oshima K."/>
            <person name="Hattori M."/>
            <person name="Ohkuma M."/>
            <person name="Hosokawa M."/>
            <person name="Miyashita K."/>
            <person name="Thompson F.L."/>
            <person name="Niwa A."/>
            <person name="Sawabe T."/>
            <person name="Sawabe T."/>
        </authorList>
    </citation>
    <scope>NUCLEOTIDE SEQUENCE [LARGE SCALE GENOMIC DNA]</scope>
    <source>
        <strain evidence="2">JCM19302</strain>
    </source>
</reference>
<dbReference type="AlphaFoldDB" id="A0A090WQ83"/>
<name>A0A090WQ83_9FLAO</name>
<accession>A0A090WQ83</accession>
<proteinExistence type="predicted"/>
<evidence type="ECO:0000313" key="1">
    <source>
        <dbReference type="EMBL" id="GAL69577.1"/>
    </source>
</evidence>
<protein>
    <submittedName>
        <fullName evidence="1">Uncharacterized protein</fullName>
    </submittedName>
</protein>
<gene>
    <name evidence="1" type="ORF">JCM19302_3766</name>
</gene>
<sequence>MVCTNTQKPIIGWEKRYISQKEALRLQSLEGLKLPDNDNAAFKALGNFKLKIAA</sequence>